<dbReference type="Proteomes" id="UP000473325">
    <property type="component" value="Unassembled WGS sequence"/>
</dbReference>
<dbReference type="AlphaFoldDB" id="A0A6L7F019"/>
<dbReference type="PANTHER" id="PTHR42770">
    <property type="entry name" value="AMINO ACID TRANSPORTER-RELATED"/>
    <property type="match status" value="1"/>
</dbReference>
<evidence type="ECO:0000259" key="6">
    <source>
        <dbReference type="Pfam" id="PF00324"/>
    </source>
</evidence>
<feature type="transmembrane region" description="Helical" evidence="5">
    <location>
        <begin position="208"/>
        <end position="233"/>
    </location>
</feature>
<dbReference type="GO" id="GO:0055085">
    <property type="term" value="P:transmembrane transport"/>
    <property type="evidence" value="ECO:0007669"/>
    <property type="project" value="InterPro"/>
</dbReference>
<dbReference type="GO" id="GO:0016020">
    <property type="term" value="C:membrane"/>
    <property type="evidence" value="ECO:0007669"/>
    <property type="project" value="UniProtKB-SubCell"/>
</dbReference>
<feature type="transmembrane region" description="Helical" evidence="5">
    <location>
        <begin position="378"/>
        <end position="406"/>
    </location>
</feature>
<sequence>MAQGQVHSSGAESADSLKKGELGFAEVLFQALTSAAPGLSVTLAVIVGAYFAGGSLVLSLVLSLVGILLVATCIGQMAARFPSAGGFYTFVANGLHPAVGTMVAWLYLIVWIVFPSTLFLPFGSFTASTLNNWFGWSEEPVWVVAALACIAFVYWLVSQGAKLSTNAAIVLGVIEFAVLGALAVTLIAKAGSQNTLEVFTPHFATVEGFAGASGLIGGMIYAIYAFVGFENVVPLTEEARDPRRTVLLVSLLSPLILGLFIILCTYAATVYFGPGDFSSFPVYNGGDAWIGITKDVWGLGWYVLLFAILNSAIASANGATNAGIRHLFAMARIELLPAALARNDERTGTPLTALRLLMGVSVVLTVVTGLVLDGGPLQAFGFLGTIETCVAILLYALVALSCATYFMRARPEGFNPLLHVVVPVLAIVVMVPALMAAIGVGASVFPFISPLPSPFDVAGYIALGWLVLGIVFAAWVWTAHPERARATETVFIDDAPHGG</sequence>
<feature type="transmembrane region" description="Helical" evidence="5">
    <location>
        <begin position="99"/>
        <end position="120"/>
    </location>
</feature>
<dbReference type="InterPro" id="IPR004841">
    <property type="entry name" value="AA-permease/SLC12A_dom"/>
</dbReference>
<evidence type="ECO:0000256" key="4">
    <source>
        <dbReference type="ARBA" id="ARBA00023136"/>
    </source>
</evidence>
<evidence type="ECO:0000256" key="3">
    <source>
        <dbReference type="ARBA" id="ARBA00022989"/>
    </source>
</evidence>
<organism evidence="7 8">
    <name type="scientific">Nocardioides flavescens</name>
    <dbReference type="NCBI Taxonomy" id="2691959"/>
    <lineage>
        <taxon>Bacteria</taxon>
        <taxon>Bacillati</taxon>
        <taxon>Actinomycetota</taxon>
        <taxon>Actinomycetes</taxon>
        <taxon>Propionibacteriales</taxon>
        <taxon>Nocardioidaceae</taxon>
        <taxon>Nocardioides</taxon>
    </lineage>
</organism>
<evidence type="ECO:0000256" key="2">
    <source>
        <dbReference type="ARBA" id="ARBA00022692"/>
    </source>
</evidence>
<gene>
    <name evidence="7" type="ORF">GRQ65_10890</name>
</gene>
<feature type="transmembrane region" description="Helical" evidence="5">
    <location>
        <begin position="352"/>
        <end position="372"/>
    </location>
</feature>
<evidence type="ECO:0000313" key="7">
    <source>
        <dbReference type="EMBL" id="MXG90059.1"/>
    </source>
</evidence>
<feature type="transmembrane region" description="Helical" evidence="5">
    <location>
        <begin position="418"/>
        <end position="445"/>
    </location>
</feature>
<comment type="subcellular location">
    <subcellularLocation>
        <location evidence="1">Membrane</location>
        <topology evidence="1">Multi-pass membrane protein</topology>
    </subcellularLocation>
</comment>
<name>A0A6L7F019_9ACTN</name>
<feature type="domain" description="Amino acid permease/ SLC12A" evidence="6">
    <location>
        <begin position="27"/>
        <end position="449"/>
    </location>
</feature>
<accession>A0A6L7F019</accession>
<dbReference type="RefSeq" id="WP_160878004.1">
    <property type="nucleotide sequence ID" value="NZ_WUEK01000006.1"/>
</dbReference>
<dbReference type="Pfam" id="PF00324">
    <property type="entry name" value="AA_permease"/>
    <property type="match status" value="1"/>
</dbReference>
<keyword evidence="2 5" id="KW-0812">Transmembrane</keyword>
<evidence type="ECO:0000313" key="8">
    <source>
        <dbReference type="Proteomes" id="UP000473325"/>
    </source>
</evidence>
<evidence type="ECO:0000256" key="5">
    <source>
        <dbReference type="SAM" id="Phobius"/>
    </source>
</evidence>
<feature type="transmembrane region" description="Helical" evidence="5">
    <location>
        <begin position="57"/>
        <end position="79"/>
    </location>
</feature>
<dbReference type="InterPro" id="IPR050367">
    <property type="entry name" value="APC_superfamily"/>
</dbReference>
<keyword evidence="3 5" id="KW-1133">Transmembrane helix</keyword>
<dbReference type="PIRSF" id="PIRSF006060">
    <property type="entry name" value="AA_transporter"/>
    <property type="match status" value="1"/>
</dbReference>
<evidence type="ECO:0000256" key="1">
    <source>
        <dbReference type="ARBA" id="ARBA00004141"/>
    </source>
</evidence>
<comment type="caution">
    <text evidence="7">The sequence shown here is derived from an EMBL/GenBank/DDBJ whole genome shotgun (WGS) entry which is preliminary data.</text>
</comment>
<dbReference type="Gene3D" id="1.20.1740.10">
    <property type="entry name" value="Amino acid/polyamine transporter I"/>
    <property type="match status" value="1"/>
</dbReference>
<feature type="transmembrane region" description="Helical" evidence="5">
    <location>
        <begin position="169"/>
        <end position="188"/>
    </location>
</feature>
<feature type="transmembrane region" description="Helical" evidence="5">
    <location>
        <begin position="140"/>
        <end position="157"/>
    </location>
</feature>
<keyword evidence="4 5" id="KW-0472">Membrane</keyword>
<reference evidence="7 8" key="1">
    <citation type="submission" date="2019-12" db="EMBL/GenBank/DDBJ databases">
        <authorList>
            <person name="Kun Z."/>
        </authorList>
    </citation>
    <scope>NUCLEOTIDE SEQUENCE [LARGE SCALE GENOMIC DNA]</scope>
    <source>
        <strain evidence="7 8">YIM 123512</strain>
    </source>
</reference>
<dbReference type="PANTHER" id="PTHR42770:SF11">
    <property type="entry name" value="INNER MEMBRANE TRANSPORT PROTEIN YBAT"/>
    <property type="match status" value="1"/>
</dbReference>
<feature type="transmembrane region" description="Helical" evidence="5">
    <location>
        <begin position="299"/>
        <end position="320"/>
    </location>
</feature>
<keyword evidence="8" id="KW-1185">Reference proteome</keyword>
<protein>
    <submittedName>
        <fullName evidence="7">Amino acid permease</fullName>
    </submittedName>
</protein>
<proteinExistence type="predicted"/>
<feature type="transmembrane region" description="Helical" evidence="5">
    <location>
        <begin position="27"/>
        <end position="51"/>
    </location>
</feature>
<feature type="transmembrane region" description="Helical" evidence="5">
    <location>
        <begin position="457"/>
        <end position="477"/>
    </location>
</feature>
<dbReference type="EMBL" id="WUEK01000006">
    <property type="protein sequence ID" value="MXG90059.1"/>
    <property type="molecule type" value="Genomic_DNA"/>
</dbReference>
<feature type="transmembrane region" description="Helical" evidence="5">
    <location>
        <begin position="245"/>
        <end position="272"/>
    </location>
</feature>